<organism evidence="2 3">
    <name type="scientific">Eilatimonas milleporae</name>
    <dbReference type="NCBI Taxonomy" id="911205"/>
    <lineage>
        <taxon>Bacteria</taxon>
        <taxon>Pseudomonadati</taxon>
        <taxon>Pseudomonadota</taxon>
        <taxon>Alphaproteobacteria</taxon>
        <taxon>Kordiimonadales</taxon>
        <taxon>Kordiimonadaceae</taxon>
        <taxon>Eilatimonas</taxon>
    </lineage>
</organism>
<name>A0A3M0CDS0_9PROT</name>
<proteinExistence type="predicted"/>
<dbReference type="InterPro" id="IPR032710">
    <property type="entry name" value="NTF2-like_dom_sf"/>
</dbReference>
<dbReference type="CDD" id="cd00531">
    <property type="entry name" value="NTF2_like"/>
    <property type="match status" value="1"/>
</dbReference>
<dbReference type="OrthoDB" id="7859637at2"/>
<keyword evidence="3" id="KW-1185">Reference proteome</keyword>
<dbReference type="RefSeq" id="WP_121938733.1">
    <property type="nucleotide sequence ID" value="NZ_REFR01000011.1"/>
</dbReference>
<comment type="caution">
    <text evidence="2">The sequence shown here is derived from an EMBL/GenBank/DDBJ whole genome shotgun (WGS) entry which is preliminary data.</text>
</comment>
<dbReference type="Gene3D" id="3.10.450.50">
    <property type="match status" value="1"/>
</dbReference>
<dbReference type="AlphaFoldDB" id="A0A3M0CDS0"/>
<evidence type="ECO:0000313" key="3">
    <source>
        <dbReference type="Proteomes" id="UP000271227"/>
    </source>
</evidence>
<dbReference type="InterPro" id="IPR037401">
    <property type="entry name" value="SnoaL-like"/>
</dbReference>
<dbReference type="Proteomes" id="UP000271227">
    <property type="component" value="Unassembled WGS sequence"/>
</dbReference>
<evidence type="ECO:0000259" key="1">
    <source>
        <dbReference type="Pfam" id="PF12680"/>
    </source>
</evidence>
<reference evidence="2 3" key="1">
    <citation type="submission" date="2018-10" db="EMBL/GenBank/DDBJ databases">
        <title>Genomic Encyclopedia of Archaeal and Bacterial Type Strains, Phase II (KMG-II): from individual species to whole genera.</title>
        <authorList>
            <person name="Goeker M."/>
        </authorList>
    </citation>
    <scope>NUCLEOTIDE SEQUENCE [LARGE SCALE GENOMIC DNA]</scope>
    <source>
        <strain evidence="2 3">DSM 25217</strain>
    </source>
</reference>
<feature type="domain" description="SnoaL-like" evidence="1">
    <location>
        <begin position="18"/>
        <end position="120"/>
    </location>
</feature>
<accession>A0A3M0CDS0</accession>
<protein>
    <submittedName>
        <fullName evidence="2">SnoaL-like protein</fullName>
    </submittedName>
</protein>
<dbReference type="SUPFAM" id="SSF54427">
    <property type="entry name" value="NTF2-like"/>
    <property type="match status" value="1"/>
</dbReference>
<gene>
    <name evidence="2" type="ORF">BXY39_2065</name>
</gene>
<sequence length="132" mass="15141">MQYPSSLSGADLVDLATQRYFANVDAKNMDAVLACFHDTALFTIQTDHTRHHGKGEIREMFQTFFDSYETIIHKDFVCTVDEKNGRVSAVFNVVLVDADGNETRMQNTNFWRILDDRFQEVYVYMSGANVLV</sequence>
<dbReference type="Pfam" id="PF12680">
    <property type="entry name" value="SnoaL_2"/>
    <property type="match status" value="1"/>
</dbReference>
<dbReference type="EMBL" id="REFR01000011">
    <property type="protein sequence ID" value="RMB07971.1"/>
    <property type="molecule type" value="Genomic_DNA"/>
</dbReference>
<evidence type="ECO:0000313" key="2">
    <source>
        <dbReference type="EMBL" id="RMB07971.1"/>
    </source>
</evidence>
<dbReference type="InParanoid" id="A0A3M0CDS0"/>